<evidence type="ECO:0000256" key="1">
    <source>
        <dbReference type="SAM" id="SignalP"/>
    </source>
</evidence>
<protein>
    <recommendedName>
        <fullName evidence="4">DUF5666 domain-containing protein</fullName>
    </recommendedName>
</protein>
<feature type="signal peptide" evidence="1">
    <location>
        <begin position="1"/>
        <end position="20"/>
    </location>
</feature>
<name>A0A1F5FVB6_9BACT</name>
<sequence length="209" mass="23146">MNRITFLIITFFFFATSVLATTATPSAVPTETIDKIKNLVKENVTATELDIQKEAAGKSLLGYTGKVKTVGTKNITIETEKDLLQILISEESTIFKGTSQIKTSSIAIGDNLLVYGQKNEDNVFEGKHLYVLAPLDETNIVISKTRVSTINKIDLKKKTFTLIIDGQETNFTLSRKNTVKLEDFKDGDTILGITKKYQGKFSLSKAIKL</sequence>
<keyword evidence="1" id="KW-0732">Signal</keyword>
<comment type="caution">
    <text evidence="2">The sequence shown here is derived from an EMBL/GenBank/DDBJ whole genome shotgun (WGS) entry which is preliminary data.</text>
</comment>
<evidence type="ECO:0008006" key="4">
    <source>
        <dbReference type="Google" id="ProtNLM"/>
    </source>
</evidence>
<reference evidence="2 3" key="1">
    <citation type="journal article" date="2016" name="Nat. Commun.">
        <title>Thousands of microbial genomes shed light on interconnected biogeochemical processes in an aquifer system.</title>
        <authorList>
            <person name="Anantharaman K."/>
            <person name="Brown C.T."/>
            <person name="Hug L.A."/>
            <person name="Sharon I."/>
            <person name="Castelle C.J."/>
            <person name="Probst A.J."/>
            <person name="Thomas B.C."/>
            <person name="Singh A."/>
            <person name="Wilkins M.J."/>
            <person name="Karaoz U."/>
            <person name="Brodie E.L."/>
            <person name="Williams K.H."/>
            <person name="Hubbard S.S."/>
            <person name="Banfield J.F."/>
        </authorList>
    </citation>
    <scope>NUCLEOTIDE SEQUENCE [LARGE SCALE GENOMIC DNA]</scope>
</reference>
<gene>
    <name evidence="2" type="ORF">A2572_00420</name>
</gene>
<dbReference type="Proteomes" id="UP000179237">
    <property type="component" value="Unassembled WGS sequence"/>
</dbReference>
<dbReference type="AlphaFoldDB" id="A0A1F5FVB6"/>
<evidence type="ECO:0000313" key="3">
    <source>
        <dbReference type="Proteomes" id="UP000179237"/>
    </source>
</evidence>
<feature type="chain" id="PRO_5009518638" description="DUF5666 domain-containing protein" evidence="1">
    <location>
        <begin position="21"/>
        <end position="209"/>
    </location>
</feature>
<evidence type="ECO:0000313" key="2">
    <source>
        <dbReference type="EMBL" id="OGD83557.1"/>
    </source>
</evidence>
<accession>A0A1F5FVB6</accession>
<organism evidence="2 3">
    <name type="scientific">Candidatus Collierbacteria bacterium RIFOXYD1_FULL_40_9</name>
    <dbReference type="NCBI Taxonomy" id="1817731"/>
    <lineage>
        <taxon>Bacteria</taxon>
        <taxon>Candidatus Collieribacteriota</taxon>
    </lineage>
</organism>
<dbReference type="EMBL" id="MFAQ01000013">
    <property type="protein sequence ID" value="OGD83557.1"/>
    <property type="molecule type" value="Genomic_DNA"/>
</dbReference>
<proteinExistence type="predicted"/>